<protein>
    <submittedName>
        <fullName evidence="7">Probable p-cresol methylhydroxylase subunit</fullName>
    </submittedName>
</protein>
<keyword evidence="3 4" id="KW-0408">Iron</keyword>
<gene>
    <name evidence="7" type="ORF">ALSL_0891</name>
</gene>
<dbReference type="SUPFAM" id="SSF46626">
    <property type="entry name" value="Cytochrome c"/>
    <property type="match status" value="1"/>
</dbReference>
<evidence type="ECO:0000313" key="8">
    <source>
        <dbReference type="Proteomes" id="UP000270530"/>
    </source>
</evidence>
<dbReference type="GO" id="GO:0009055">
    <property type="term" value="F:electron transfer activity"/>
    <property type="evidence" value="ECO:0007669"/>
    <property type="project" value="InterPro"/>
</dbReference>
<evidence type="ECO:0000259" key="6">
    <source>
        <dbReference type="PROSITE" id="PS51007"/>
    </source>
</evidence>
<organism evidence="7 8">
    <name type="scientific">Aerosticca soli</name>
    <dbReference type="NCBI Taxonomy" id="2010829"/>
    <lineage>
        <taxon>Bacteria</taxon>
        <taxon>Pseudomonadati</taxon>
        <taxon>Pseudomonadota</taxon>
        <taxon>Gammaproteobacteria</taxon>
        <taxon>Lysobacterales</taxon>
        <taxon>Rhodanobacteraceae</taxon>
        <taxon>Aerosticca</taxon>
    </lineage>
</organism>
<dbReference type="RefSeq" id="WP_126536806.1">
    <property type="nucleotide sequence ID" value="NZ_AP018560.1"/>
</dbReference>
<proteinExistence type="predicted"/>
<dbReference type="InterPro" id="IPR036909">
    <property type="entry name" value="Cyt_c-like_dom_sf"/>
</dbReference>
<accession>A0A2Z6E3C0</accession>
<dbReference type="Gene3D" id="1.10.760.10">
    <property type="entry name" value="Cytochrome c-like domain"/>
    <property type="match status" value="1"/>
</dbReference>
<feature type="signal peptide" evidence="5">
    <location>
        <begin position="1"/>
        <end position="22"/>
    </location>
</feature>
<keyword evidence="2 4" id="KW-0479">Metal-binding</keyword>
<sequence>MNAVRILLGGLIFFAAAAEAAAADPHHGEALFAYRCAPCHAAGPGHPGTMGLERRYDAHDAVLAQRGEVPAAYVEVVVRHGLRLMPPFRPSELDDRDLADIAAYLARPKSAIH</sequence>
<reference evidence="8" key="1">
    <citation type="submission" date="2018-04" db="EMBL/GenBank/DDBJ databases">
        <authorList>
            <person name="Watanabe M."/>
            <person name="Kojima H."/>
        </authorList>
    </citation>
    <scope>NUCLEOTIDE SEQUENCE [LARGE SCALE GENOMIC DNA]</scope>
    <source>
        <strain evidence="8">Dysh456</strain>
    </source>
</reference>
<dbReference type="KEGG" id="rbd:ALSL_0891"/>
<dbReference type="InterPro" id="IPR009056">
    <property type="entry name" value="Cyt_c-like_dom"/>
</dbReference>
<dbReference type="AlphaFoldDB" id="A0A2Z6E3C0"/>
<evidence type="ECO:0000256" key="4">
    <source>
        <dbReference type="PROSITE-ProRule" id="PRU00433"/>
    </source>
</evidence>
<keyword evidence="5" id="KW-0732">Signal</keyword>
<name>A0A2Z6E3C0_9GAMM</name>
<dbReference type="OrthoDB" id="9808312at2"/>
<keyword evidence="1 4" id="KW-0349">Heme</keyword>
<dbReference type="Proteomes" id="UP000270530">
    <property type="component" value="Chromosome"/>
</dbReference>
<feature type="domain" description="Cytochrome c" evidence="6">
    <location>
        <begin position="23"/>
        <end position="109"/>
    </location>
</feature>
<feature type="chain" id="PRO_5016282692" evidence="5">
    <location>
        <begin position="23"/>
        <end position="113"/>
    </location>
</feature>
<evidence type="ECO:0000256" key="1">
    <source>
        <dbReference type="ARBA" id="ARBA00022617"/>
    </source>
</evidence>
<dbReference type="GO" id="GO:0046872">
    <property type="term" value="F:metal ion binding"/>
    <property type="evidence" value="ECO:0007669"/>
    <property type="project" value="UniProtKB-KW"/>
</dbReference>
<evidence type="ECO:0000256" key="2">
    <source>
        <dbReference type="ARBA" id="ARBA00022723"/>
    </source>
</evidence>
<evidence type="ECO:0000313" key="7">
    <source>
        <dbReference type="EMBL" id="BBD79556.1"/>
    </source>
</evidence>
<dbReference type="GO" id="GO:0020037">
    <property type="term" value="F:heme binding"/>
    <property type="evidence" value="ECO:0007669"/>
    <property type="project" value="InterPro"/>
</dbReference>
<reference evidence="8" key="2">
    <citation type="submission" date="2018-06" db="EMBL/GenBank/DDBJ databases">
        <title>Genome sequence of Rhodanobacteraceae bacterium strain Dysh456.</title>
        <authorList>
            <person name="Fukui M."/>
        </authorList>
    </citation>
    <scope>NUCLEOTIDE SEQUENCE [LARGE SCALE GENOMIC DNA]</scope>
    <source>
        <strain evidence="8">Dysh456</strain>
    </source>
</reference>
<evidence type="ECO:0000256" key="3">
    <source>
        <dbReference type="ARBA" id="ARBA00023004"/>
    </source>
</evidence>
<dbReference type="PROSITE" id="PS51007">
    <property type="entry name" value="CYTC"/>
    <property type="match status" value="1"/>
</dbReference>
<dbReference type="EMBL" id="AP018560">
    <property type="protein sequence ID" value="BBD79556.1"/>
    <property type="molecule type" value="Genomic_DNA"/>
</dbReference>
<keyword evidence="8" id="KW-1185">Reference proteome</keyword>
<dbReference type="Pfam" id="PF13442">
    <property type="entry name" value="Cytochrome_CBB3"/>
    <property type="match status" value="1"/>
</dbReference>
<evidence type="ECO:0000256" key="5">
    <source>
        <dbReference type="SAM" id="SignalP"/>
    </source>
</evidence>